<feature type="compositionally biased region" description="Low complexity" evidence="2">
    <location>
        <begin position="141"/>
        <end position="158"/>
    </location>
</feature>
<feature type="coiled-coil region" evidence="1">
    <location>
        <begin position="598"/>
        <end position="632"/>
    </location>
</feature>
<feature type="compositionally biased region" description="Acidic residues" evidence="2">
    <location>
        <begin position="426"/>
        <end position="438"/>
    </location>
</feature>
<feature type="compositionally biased region" description="Basic and acidic residues" evidence="2">
    <location>
        <begin position="407"/>
        <end position="420"/>
    </location>
</feature>
<feature type="domain" description="Transposase (putative) gypsy type" evidence="3">
    <location>
        <begin position="241"/>
        <end position="307"/>
    </location>
</feature>
<accession>A0A426Y4T9</accession>
<dbReference type="EMBL" id="AMZH03014940">
    <property type="protein sequence ID" value="RRT46807.1"/>
    <property type="molecule type" value="Genomic_DNA"/>
</dbReference>
<sequence length="688" mass="73903">MIRPSKSSRNGLAERVNSGTNPGDLAERVNSGTNPGDMIEKVNSGTNPGDLAERVNSGTNPGDLAERVNSSTNPGDLAGRVNSGTNPGDLAERVNSGINPGDLAERVNSGTNLGDLAERVNSGTNPGDLAEGGLSVFSEQVGMTSSDSSSSVRVISSSGSGGVSLGDPEASPLGASSGPPSPVDARDLRDLEIMKVDHDLDTAVTEGSLAVIRERHSIPAEYGLHVPRSGQRPYSSDVPGICISVDALEAGLRFPLYPLIEECLRWWRISPSQVAPNSWRYLVFLGECRGVGIIPTRDLFMACFRLCKSRGGYYLTARVGFRVSGAPSNNKDRMDLGDLRGMPKVSGGKTSSVRAAAPAQEVDVSPAREAPKISSKRPIDAPTEQVNDSARRQKKVKVLTRRHKSRHGEGGSRSHSKGKEPIAPAEEPETPMESDEGDASPVHHLPRSMKDLFKTKVHKDDAGYYALHMSDLAYQDPDKEMKAREESGGGAEKLDEGLERLVGRRGVREGTSPPTVGAGAVHAPLGGFAGPSRQGDGFGKFSTLMVLFDRVHDAGQLITFMDYHISNLQQELDTIKSGGGPEAVVKAEEQLNEVPSNLTEIQRLLKEARVRARKMDDELLQSVKALENAQAELPRQAVDRYKESAGFKEGLKRMGRVTYEYGYRVAIPSAILRGLGVHRGRLDLRLLG</sequence>
<keyword evidence="1" id="KW-0175">Coiled coil</keyword>
<feature type="region of interest" description="Disordered" evidence="2">
    <location>
        <begin position="1"/>
        <end position="109"/>
    </location>
</feature>
<dbReference type="Pfam" id="PF04195">
    <property type="entry name" value="Transposase_28"/>
    <property type="match status" value="1"/>
</dbReference>
<feature type="region of interest" description="Disordered" evidence="2">
    <location>
        <begin position="141"/>
        <end position="185"/>
    </location>
</feature>
<name>A0A426Y4T9_ENSVE</name>
<evidence type="ECO:0000256" key="1">
    <source>
        <dbReference type="SAM" id="Coils"/>
    </source>
</evidence>
<evidence type="ECO:0000313" key="4">
    <source>
        <dbReference type="EMBL" id="RRT46807.1"/>
    </source>
</evidence>
<protein>
    <recommendedName>
        <fullName evidence="3">Transposase (putative) gypsy type domain-containing protein</fullName>
    </recommendedName>
</protein>
<dbReference type="InterPro" id="IPR007321">
    <property type="entry name" value="Transposase_28"/>
</dbReference>
<evidence type="ECO:0000256" key="2">
    <source>
        <dbReference type="SAM" id="MobiDB-lite"/>
    </source>
</evidence>
<comment type="caution">
    <text evidence="4">The sequence shown here is derived from an EMBL/GenBank/DDBJ whole genome shotgun (WGS) entry which is preliminary data.</text>
</comment>
<feature type="compositionally biased region" description="Polar residues" evidence="2">
    <location>
        <begin position="1"/>
        <end position="10"/>
    </location>
</feature>
<gene>
    <name evidence="4" type="ORF">B296_00051616</name>
</gene>
<feature type="compositionally biased region" description="Basic residues" evidence="2">
    <location>
        <begin position="392"/>
        <end position="406"/>
    </location>
</feature>
<organism evidence="4 5">
    <name type="scientific">Ensete ventricosum</name>
    <name type="common">Abyssinian banana</name>
    <name type="synonym">Musa ensete</name>
    <dbReference type="NCBI Taxonomy" id="4639"/>
    <lineage>
        <taxon>Eukaryota</taxon>
        <taxon>Viridiplantae</taxon>
        <taxon>Streptophyta</taxon>
        <taxon>Embryophyta</taxon>
        <taxon>Tracheophyta</taxon>
        <taxon>Spermatophyta</taxon>
        <taxon>Magnoliopsida</taxon>
        <taxon>Liliopsida</taxon>
        <taxon>Zingiberales</taxon>
        <taxon>Musaceae</taxon>
        <taxon>Ensete</taxon>
    </lineage>
</organism>
<proteinExistence type="predicted"/>
<reference evidence="4 5" key="1">
    <citation type="journal article" date="2014" name="Agronomy (Basel)">
        <title>A Draft Genome Sequence for Ensete ventricosum, the Drought-Tolerant Tree Against Hunger.</title>
        <authorList>
            <person name="Harrison J."/>
            <person name="Moore K.A."/>
            <person name="Paszkiewicz K."/>
            <person name="Jones T."/>
            <person name="Grant M."/>
            <person name="Ambacheew D."/>
            <person name="Muzemil S."/>
            <person name="Studholme D.J."/>
        </authorList>
    </citation>
    <scope>NUCLEOTIDE SEQUENCE [LARGE SCALE GENOMIC DNA]</scope>
</reference>
<evidence type="ECO:0000259" key="3">
    <source>
        <dbReference type="Pfam" id="PF04195"/>
    </source>
</evidence>
<feature type="region of interest" description="Disordered" evidence="2">
    <location>
        <begin position="326"/>
        <end position="444"/>
    </location>
</feature>
<dbReference type="AlphaFoldDB" id="A0A426Y4T9"/>
<feature type="region of interest" description="Disordered" evidence="2">
    <location>
        <begin position="477"/>
        <end position="496"/>
    </location>
</feature>
<evidence type="ECO:0000313" key="5">
    <source>
        <dbReference type="Proteomes" id="UP000287651"/>
    </source>
</evidence>
<dbReference type="Proteomes" id="UP000287651">
    <property type="component" value="Unassembled WGS sequence"/>
</dbReference>